<evidence type="ECO:0000256" key="1">
    <source>
        <dbReference type="ARBA" id="ARBA00001933"/>
    </source>
</evidence>
<sequence>MSLDDNSLQMFQFIKRDALDSINIDPLQTGGKLTDAAKDALLEWGDGYSVCDYCGGVLDLIKKPPIEEFVHKMLPEFLGVGAARVTNGARESKFAIYHSLAMASGQSGPKSGYVVMDSLAHYSSKVAAERAGLDIVFTKPAEKPDYLIRPHDFLDAIEAGISEKGKKPLAVQITYPDGNYGNLANVLEISKIAHEYEIPVLLNGAYSVGRMPVNAKQLGVDFIVGSGHKSMAACGPVGVMGIVDADSDYAKNLFQKSKYNKVKEVELLGCTSRGAPIMTLMASFPEIVRRTKPENWEKEVENARYFIKRLEDTGKFILYGQKPHQHDLIFFEAPGFYSISEKIKKGRYFLYQELKEKKIHGIKPGLTKNFKISTFGVGKENLKYVADTFEEILKKYDEI</sequence>
<dbReference type="AlphaFoldDB" id="A0AA96V788"/>
<reference evidence="6 7" key="1">
    <citation type="submission" date="2023-07" db="EMBL/GenBank/DDBJ databases">
        <title>Closed genome sequence of Methanosarcinaceae archaeon Am2.</title>
        <authorList>
            <person name="Poehlein A."/>
            <person name="Protasov E."/>
            <person name="Platt K."/>
            <person name="Reeh H."/>
            <person name="Daniel R."/>
            <person name="Brune A."/>
        </authorList>
    </citation>
    <scope>NUCLEOTIDE SEQUENCE [LARGE SCALE GENOMIC DNA]</scope>
    <source>
        <strain evidence="6 7">Am2</strain>
    </source>
</reference>
<evidence type="ECO:0000313" key="6">
    <source>
        <dbReference type="EMBL" id="WNY27433.1"/>
    </source>
</evidence>
<dbReference type="Gene3D" id="3.90.1150.10">
    <property type="entry name" value="Aspartate Aminotransferase, domain 1"/>
    <property type="match status" value="1"/>
</dbReference>
<dbReference type="GeneID" id="89228657"/>
<dbReference type="SUPFAM" id="SSF53383">
    <property type="entry name" value="PLP-dependent transferases"/>
    <property type="match status" value="1"/>
</dbReference>
<dbReference type="PANTHER" id="PTHR43586:SF3">
    <property type="entry name" value="O-PHOSPHO-L-SERYL-TRNA:CYS-TRNA SYNTHASE"/>
    <property type="match status" value="1"/>
</dbReference>
<dbReference type="GO" id="GO:0006412">
    <property type="term" value="P:translation"/>
    <property type="evidence" value="ECO:0007669"/>
    <property type="project" value="UniProtKB-KW"/>
</dbReference>
<dbReference type="Proteomes" id="UP001304970">
    <property type="component" value="Chromosome"/>
</dbReference>
<dbReference type="Pfam" id="PF05889">
    <property type="entry name" value="SepSecS"/>
    <property type="match status" value="1"/>
</dbReference>
<evidence type="ECO:0000256" key="5">
    <source>
        <dbReference type="NCBIfam" id="TIGR02539"/>
    </source>
</evidence>
<dbReference type="RefSeq" id="WP_338097411.1">
    <property type="nucleotide sequence ID" value="NZ_CP131061.1"/>
</dbReference>
<dbReference type="InterPro" id="IPR013375">
    <property type="entry name" value="Sep_Cys-tRNA_synth_arc"/>
</dbReference>
<evidence type="ECO:0000313" key="7">
    <source>
        <dbReference type="Proteomes" id="UP001304970"/>
    </source>
</evidence>
<keyword evidence="4" id="KW-0648">Protein biosynthesis</keyword>
<dbReference type="NCBIfam" id="TIGR02539">
    <property type="entry name" value="SepCysS"/>
    <property type="match status" value="1"/>
</dbReference>
<dbReference type="EMBL" id="CP131061">
    <property type="protein sequence ID" value="WNY27433.1"/>
    <property type="molecule type" value="Genomic_DNA"/>
</dbReference>
<comment type="cofactor">
    <cofactor evidence="1">
        <name>pyridoxal 5'-phosphate</name>
        <dbReference type="ChEBI" id="CHEBI:597326"/>
    </cofactor>
</comment>
<dbReference type="GO" id="GO:0043766">
    <property type="term" value="F:Sep-tRNA:Cys-tRNA synthase activity"/>
    <property type="evidence" value="ECO:0007669"/>
    <property type="project" value="UniProtKB-EC"/>
</dbReference>
<keyword evidence="7" id="KW-1185">Reference proteome</keyword>
<keyword evidence="2" id="KW-0808">Transferase</keyword>
<evidence type="ECO:0000256" key="2">
    <source>
        <dbReference type="ARBA" id="ARBA00022679"/>
    </source>
</evidence>
<protein>
    <recommendedName>
        <fullName evidence="5">O-phospho-L-seryl-tRNA:Cys-tRNA synthase</fullName>
        <ecNumber evidence="5">2.5.1.73</ecNumber>
    </recommendedName>
</protein>
<dbReference type="PANTHER" id="PTHR43586">
    <property type="entry name" value="CYSTEINE DESULFURASE"/>
    <property type="match status" value="1"/>
</dbReference>
<dbReference type="EC" id="2.5.1.73" evidence="5"/>
<evidence type="ECO:0000256" key="3">
    <source>
        <dbReference type="ARBA" id="ARBA00022898"/>
    </source>
</evidence>
<dbReference type="NCBIfam" id="NF006810">
    <property type="entry name" value="PRK09331.1"/>
    <property type="match status" value="1"/>
</dbReference>
<dbReference type="Gene3D" id="3.40.640.10">
    <property type="entry name" value="Type I PLP-dependent aspartate aminotransferase-like (Major domain)"/>
    <property type="match status" value="1"/>
</dbReference>
<keyword evidence="3" id="KW-0663">Pyridoxal phosphate</keyword>
<dbReference type="InterPro" id="IPR015422">
    <property type="entry name" value="PyrdxlP-dep_Trfase_small"/>
</dbReference>
<evidence type="ECO:0000256" key="4">
    <source>
        <dbReference type="ARBA" id="ARBA00022917"/>
    </source>
</evidence>
<dbReference type="InterPro" id="IPR015424">
    <property type="entry name" value="PyrdxlP-dep_Trfase"/>
</dbReference>
<proteinExistence type="predicted"/>
<dbReference type="InterPro" id="IPR008829">
    <property type="entry name" value="SepSecS/SepCysS"/>
</dbReference>
<organism evidence="6 7">
    <name type="scientific">Methanolapillus ohkumae</name>
    <dbReference type="NCBI Taxonomy" id="3028298"/>
    <lineage>
        <taxon>Archaea</taxon>
        <taxon>Methanobacteriati</taxon>
        <taxon>Methanobacteriota</taxon>
        <taxon>Stenosarchaea group</taxon>
        <taxon>Methanomicrobia</taxon>
        <taxon>Methanosarcinales</taxon>
        <taxon>Methanosarcinaceae</taxon>
        <taxon>Methanolapillus</taxon>
    </lineage>
</organism>
<name>A0AA96V788_9EURY</name>
<dbReference type="InterPro" id="IPR015421">
    <property type="entry name" value="PyrdxlP-dep_Trfase_major"/>
</dbReference>
<gene>
    <name evidence="6" type="ORF">MsAm2_12300</name>
</gene>
<accession>A0AA96V788</accession>